<protein>
    <submittedName>
        <fullName evidence="3">Uncharacterized protein</fullName>
    </submittedName>
</protein>
<evidence type="ECO:0000256" key="2">
    <source>
        <dbReference type="SAM" id="MobiDB-lite"/>
    </source>
</evidence>
<evidence type="ECO:0000313" key="4">
    <source>
        <dbReference type="Proteomes" id="UP000265715"/>
    </source>
</evidence>
<keyword evidence="1" id="KW-0175">Coiled coil</keyword>
<proteinExistence type="predicted"/>
<evidence type="ECO:0000313" key="3">
    <source>
        <dbReference type="EMBL" id="RIH81235.1"/>
    </source>
</evidence>
<feature type="coiled-coil region" evidence="1">
    <location>
        <begin position="43"/>
        <end position="70"/>
    </location>
</feature>
<organism evidence="3 4">
    <name type="scientific">Calidithermus terrae</name>
    <dbReference type="NCBI Taxonomy" id="1408545"/>
    <lineage>
        <taxon>Bacteria</taxon>
        <taxon>Thermotogati</taxon>
        <taxon>Deinococcota</taxon>
        <taxon>Deinococci</taxon>
        <taxon>Thermales</taxon>
        <taxon>Thermaceae</taxon>
        <taxon>Calidithermus</taxon>
    </lineage>
</organism>
<gene>
    <name evidence="3" type="ORF">Mterra_03299</name>
</gene>
<dbReference type="RefSeq" id="WP_036218539.1">
    <property type="nucleotide sequence ID" value="NZ_QXDL01000192.1"/>
</dbReference>
<evidence type="ECO:0000256" key="1">
    <source>
        <dbReference type="SAM" id="Coils"/>
    </source>
</evidence>
<dbReference type="EMBL" id="QXDL01000192">
    <property type="protein sequence ID" value="RIH81235.1"/>
    <property type="molecule type" value="Genomic_DNA"/>
</dbReference>
<comment type="caution">
    <text evidence="3">The sequence shown here is derived from an EMBL/GenBank/DDBJ whole genome shotgun (WGS) entry which is preliminary data.</text>
</comment>
<dbReference type="Proteomes" id="UP000265715">
    <property type="component" value="Unassembled WGS sequence"/>
</dbReference>
<sequence length="132" mass="14119">MAGNPKSALEKIQAAEVAWSQLAPERRLADMTLEEFRALIAPSFAARERIAQLQNELLEAQAERDRADQVSLAARMRVVAAVLADAALGPDSALYEAMGYTRKSERRSGLTRKSKGGTPPGEGPKPKAGASS</sequence>
<dbReference type="AlphaFoldDB" id="A0A399EA84"/>
<feature type="region of interest" description="Disordered" evidence="2">
    <location>
        <begin position="99"/>
        <end position="132"/>
    </location>
</feature>
<accession>A0A399EA84</accession>
<reference evidence="3 4" key="1">
    <citation type="submission" date="2018-08" db="EMBL/GenBank/DDBJ databases">
        <title>Meiothermus terrae DSM 26712 genome sequencing project.</title>
        <authorList>
            <person name="Da Costa M.S."/>
            <person name="Albuquerque L."/>
            <person name="Raposo P."/>
            <person name="Froufe H.J.C."/>
            <person name="Barroso C.S."/>
            <person name="Egas C."/>
        </authorList>
    </citation>
    <scope>NUCLEOTIDE SEQUENCE [LARGE SCALE GENOMIC DNA]</scope>
    <source>
        <strain evidence="3 4">DSM 26712</strain>
    </source>
</reference>
<keyword evidence="4" id="KW-1185">Reference proteome</keyword>
<name>A0A399EA84_9DEIN</name>